<reference evidence="5" key="1">
    <citation type="journal article" date="2015" name="Nature">
        <title>Complex archaea that bridge the gap between prokaryotes and eukaryotes.</title>
        <authorList>
            <person name="Spang A."/>
            <person name="Saw J.H."/>
            <person name="Jorgensen S.L."/>
            <person name="Zaremba-Niedzwiedzka K."/>
            <person name="Martijn J."/>
            <person name="Lind A.E."/>
            <person name="van Eijk R."/>
            <person name="Schleper C."/>
            <person name="Guy L."/>
            <person name="Ettema T.J."/>
        </authorList>
    </citation>
    <scope>NUCLEOTIDE SEQUENCE</scope>
</reference>
<comment type="caution">
    <text evidence="5">The sequence shown here is derived from an EMBL/GenBank/DDBJ whole genome shotgun (WGS) entry which is preliminary data.</text>
</comment>
<dbReference type="InterPro" id="IPR050076">
    <property type="entry name" value="ArchSynthase1/Queuine_TRR"/>
</dbReference>
<evidence type="ECO:0000313" key="5">
    <source>
        <dbReference type="EMBL" id="KKN30456.1"/>
    </source>
</evidence>
<sequence length="348" mass="39150">MSLAHGVVETPVFMPVGTKAAVKTLSSEDLEGIGAQIILSNTYHLNHRPGLEVIEKHSGLHGFMRWKRPILTDSGGFQVFSLSKHAKISDEGVKFRYPQTGEESFFTPENVIDIQKKLGSDIVMVLDQPAPYPVERQEAIDSLERTTKWALISRKQSLEDGQKMFGIVQGATFKDLRKRSAEELIEMDFDGYAIGGLSVGEPRDVFFEVLDYSSEFLPVEKPRYLMGVGDPLGIVKAIAAGVDMFDSVLPTRIARNGSVFSSEGRLNMKNSKYKMDTGPLDSECKCHVCSDYSRAYLRHLYISGEILAHRLFSWHNLHYLTDLVNRAKFLLKRGKLIELEKELELIYG</sequence>
<dbReference type="InterPro" id="IPR002616">
    <property type="entry name" value="tRNA_ribo_trans-like"/>
</dbReference>
<keyword evidence="3" id="KW-0819">tRNA processing</keyword>
<evidence type="ECO:0000256" key="1">
    <source>
        <dbReference type="ARBA" id="ARBA00022676"/>
    </source>
</evidence>
<protein>
    <recommendedName>
        <fullName evidence="4">tRNA-guanine(15) transglycosylase-like domain-containing protein</fullName>
    </recommendedName>
</protein>
<dbReference type="InterPro" id="IPR036511">
    <property type="entry name" value="TGT-like_sf"/>
</dbReference>
<keyword evidence="1" id="KW-0328">Glycosyltransferase</keyword>
<evidence type="ECO:0000259" key="4">
    <source>
        <dbReference type="Pfam" id="PF01702"/>
    </source>
</evidence>
<proteinExistence type="inferred from homology"/>
<dbReference type="SUPFAM" id="SSF51713">
    <property type="entry name" value="tRNA-guanine transglycosylase"/>
    <property type="match status" value="1"/>
</dbReference>
<dbReference type="HAMAP" id="MF_00168">
    <property type="entry name" value="Q_tRNA_Tgt"/>
    <property type="match status" value="1"/>
</dbReference>
<keyword evidence="2" id="KW-0808">Transferase</keyword>
<dbReference type="InterPro" id="IPR004803">
    <property type="entry name" value="TGT"/>
</dbReference>
<accession>A0A0F9RZW2</accession>
<dbReference type="PANTHER" id="PTHR46499">
    <property type="entry name" value="QUEUINE TRNA-RIBOSYLTRANSFERASE"/>
    <property type="match status" value="1"/>
</dbReference>
<name>A0A0F9RZW2_9ZZZZ</name>
<dbReference type="GO" id="GO:0008479">
    <property type="term" value="F:tRNA-guanosine(34) queuine transglycosylase activity"/>
    <property type="evidence" value="ECO:0007669"/>
    <property type="project" value="InterPro"/>
</dbReference>
<dbReference type="PANTHER" id="PTHR46499:SF1">
    <property type="entry name" value="QUEUINE TRNA-RIBOSYLTRANSFERASE"/>
    <property type="match status" value="1"/>
</dbReference>
<organism evidence="5">
    <name type="scientific">marine sediment metagenome</name>
    <dbReference type="NCBI Taxonomy" id="412755"/>
    <lineage>
        <taxon>unclassified sequences</taxon>
        <taxon>metagenomes</taxon>
        <taxon>ecological metagenomes</taxon>
    </lineage>
</organism>
<dbReference type="AlphaFoldDB" id="A0A0F9RZW2"/>
<dbReference type="NCBIfam" id="TIGR00449">
    <property type="entry name" value="tgt_general"/>
    <property type="match status" value="1"/>
</dbReference>
<dbReference type="NCBIfam" id="TIGR00430">
    <property type="entry name" value="Q_tRNA_tgt"/>
    <property type="match status" value="1"/>
</dbReference>
<dbReference type="GO" id="GO:0002099">
    <property type="term" value="P:tRNA wobble guanine modification"/>
    <property type="evidence" value="ECO:0007669"/>
    <property type="project" value="TreeGrafter"/>
</dbReference>
<dbReference type="Pfam" id="PF01702">
    <property type="entry name" value="TGT"/>
    <property type="match status" value="1"/>
</dbReference>
<dbReference type="Gene3D" id="3.20.20.105">
    <property type="entry name" value="Queuine tRNA-ribosyltransferase-like"/>
    <property type="match status" value="1"/>
</dbReference>
<evidence type="ECO:0000256" key="3">
    <source>
        <dbReference type="ARBA" id="ARBA00022694"/>
    </source>
</evidence>
<evidence type="ECO:0000256" key="2">
    <source>
        <dbReference type="ARBA" id="ARBA00022679"/>
    </source>
</evidence>
<feature type="domain" description="tRNA-guanine(15) transglycosylase-like" evidence="4">
    <location>
        <begin position="2"/>
        <end position="342"/>
    </location>
</feature>
<dbReference type="EMBL" id="LAZR01002404">
    <property type="protein sequence ID" value="KKN30456.1"/>
    <property type="molecule type" value="Genomic_DNA"/>
</dbReference>
<gene>
    <name evidence="5" type="ORF">LCGC14_0833830</name>
</gene>
<dbReference type="GO" id="GO:0005737">
    <property type="term" value="C:cytoplasm"/>
    <property type="evidence" value="ECO:0007669"/>
    <property type="project" value="TreeGrafter"/>
</dbReference>